<dbReference type="GeneTree" id="ENSGT00390000005586"/>
<name>A0A2K6F6J1_PROCO</name>
<dbReference type="InterPro" id="IPR033242">
    <property type="entry name" value="PPP1R17"/>
</dbReference>
<feature type="compositionally biased region" description="Basic and acidic residues" evidence="1">
    <location>
        <begin position="56"/>
        <end position="69"/>
    </location>
</feature>
<organism evidence="2 3">
    <name type="scientific">Propithecus coquereli</name>
    <name type="common">Coquerel's sifaka</name>
    <name type="synonym">Propithecus verreauxi coquereli</name>
    <dbReference type="NCBI Taxonomy" id="379532"/>
    <lineage>
        <taxon>Eukaryota</taxon>
        <taxon>Metazoa</taxon>
        <taxon>Chordata</taxon>
        <taxon>Craniata</taxon>
        <taxon>Vertebrata</taxon>
        <taxon>Euteleostomi</taxon>
        <taxon>Mammalia</taxon>
        <taxon>Eutheria</taxon>
        <taxon>Euarchontoglires</taxon>
        <taxon>Primates</taxon>
        <taxon>Strepsirrhini</taxon>
        <taxon>Lemuriformes</taxon>
        <taxon>Indriidae</taxon>
        <taxon>Propithecus</taxon>
    </lineage>
</organism>
<dbReference type="Ensembl" id="ENSPCOT00000020127.1">
    <property type="protein sequence ID" value="ENSPCOP00000009558.1"/>
    <property type="gene ID" value="ENSPCOG00000016158.1"/>
</dbReference>
<dbReference type="PANTHER" id="PTHR15387:SF0">
    <property type="entry name" value="PROTEIN PHOSPHATASE 1 REGULATORY SUBUNIT 17"/>
    <property type="match status" value="1"/>
</dbReference>
<keyword evidence="3" id="KW-1185">Reference proteome</keyword>
<sequence>MMSTQQMQPLEISEDRLDKLDPRCSHLGVLSEHLIKRYDVQERHPKGKMSPALHNTDLEQKKPRRKDTPALHMSPFAAGVTLLRDERPKAITEDDEKDGDKIAI</sequence>
<reference evidence="2" key="1">
    <citation type="submission" date="2025-08" db="UniProtKB">
        <authorList>
            <consortium name="Ensembl"/>
        </authorList>
    </citation>
    <scope>IDENTIFICATION</scope>
</reference>
<protein>
    <submittedName>
        <fullName evidence="2">Protein phosphatase 1 regulatory subunit 17</fullName>
    </submittedName>
</protein>
<dbReference type="GO" id="GO:0004865">
    <property type="term" value="F:protein serine/threonine phosphatase inhibitor activity"/>
    <property type="evidence" value="ECO:0007669"/>
    <property type="project" value="TreeGrafter"/>
</dbReference>
<gene>
    <name evidence="2" type="primary">PPP1R17</name>
</gene>
<accession>A0A2K6F6J1</accession>
<evidence type="ECO:0000313" key="3">
    <source>
        <dbReference type="Proteomes" id="UP000233160"/>
    </source>
</evidence>
<proteinExistence type="predicted"/>
<feature type="compositionally biased region" description="Basic and acidic residues" evidence="1">
    <location>
        <begin position="83"/>
        <end position="104"/>
    </location>
</feature>
<evidence type="ECO:0000313" key="2">
    <source>
        <dbReference type="Ensembl" id="ENSPCOP00000009558.1"/>
    </source>
</evidence>
<feature type="region of interest" description="Disordered" evidence="1">
    <location>
        <begin position="41"/>
        <end position="104"/>
    </location>
</feature>
<dbReference type="AlphaFoldDB" id="A0A2K6F6J1"/>
<reference evidence="2" key="2">
    <citation type="submission" date="2025-09" db="UniProtKB">
        <authorList>
            <consortium name="Ensembl"/>
        </authorList>
    </citation>
    <scope>IDENTIFICATION</scope>
</reference>
<evidence type="ECO:0000256" key="1">
    <source>
        <dbReference type="SAM" id="MobiDB-lite"/>
    </source>
</evidence>
<dbReference type="Proteomes" id="UP000233160">
    <property type="component" value="Unassembled WGS sequence"/>
</dbReference>
<dbReference type="PANTHER" id="PTHR15387">
    <property type="entry name" value="PROTEIN PHOSPHATASE 1 REGULATORY SUBUNIT 17"/>
    <property type="match status" value="1"/>
</dbReference>